<dbReference type="PANTHER" id="PTHR11078">
    <property type="entry name" value="N UTILIZATION SUBSTANCE PROTEIN B-RELATED"/>
    <property type="match status" value="1"/>
</dbReference>
<dbReference type="RefSeq" id="WP_309938135.1">
    <property type="nucleotide sequence ID" value="NZ_AP025305.1"/>
</dbReference>
<keyword evidence="8" id="KW-1185">Reference proteome</keyword>
<protein>
    <submittedName>
        <fullName evidence="7">N utilization substance protein B</fullName>
    </submittedName>
</protein>
<comment type="caution">
    <text evidence="7">The sequence shown here is derived from an EMBL/GenBank/DDBJ whole genome shotgun (WGS) entry which is preliminary data.</text>
</comment>
<keyword evidence="4" id="KW-0805">Transcription regulation</keyword>
<evidence type="ECO:0000256" key="2">
    <source>
        <dbReference type="ARBA" id="ARBA00022814"/>
    </source>
</evidence>
<dbReference type="InterPro" id="IPR006027">
    <property type="entry name" value="NusB_RsmB_TIM44"/>
</dbReference>
<dbReference type="Proteomes" id="UP001185092">
    <property type="component" value="Unassembled WGS sequence"/>
</dbReference>
<evidence type="ECO:0000256" key="5">
    <source>
        <dbReference type="ARBA" id="ARBA00023163"/>
    </source>
</evidence>
<evidence type="ECO:0000313" key="7">
    <source>
        <dbReference type="EMBL" id="MDR6238628.1"/>
    </source>
</evidence>
<accession>A0AAE3XMC1</accession>
<evidence type="ECO:0000256" key="4">
    <source>
        <dbReference type="ARBA" id="ARBA00023015"/>
    </source>
</evidence>
<comment type="similarity">
    <text evidence="1">Belongs to the NusB family.</text>
</comment>
<dbReference type="NCBIfam" id="TIGR01951">
    <property type="entry name" value="nusB"/>
    <property type="match status" value="1"/>
</dbReference>
<reference evidence="7" key="1">
    <citation type="submission" date="2023-07" db="EMBL/GenBank/DDBJ databases">
        <title>Genomic Encyclopedia of Type Strains, Phase IV (KMG-IV): sequencing the most valuable type-strain genomes for metagenomic binning, comparative biology and taxonomic classification.</title>
        <authorList>
            <person name="Goeker M."/>
        </authorList>
    </citation>
    <scope>NUCLEOTIDE SEQUENCE</scope>
    <source>
        <strain evidence="7">DSM 26174</strain>
    </source>
</reference>
<evidence type="ECO:0000313" key="8">
    <source>
        <dbReference type="Proteomes" id="UP001185092"/>
    </source>
</evidence>
<organism evidence="7 8">
    <name type="scientific">Aureibacter tunicatorum</name>
    <dbReference type="NCBI Taxonomy" id="866807"/>
    <lineage>
        <taxon>Bacteria</taxon>
        <taxon>Pseudomonadati</taxon>
        <taxon>Bacteroidota</taxon>
        <taxon>Cytophagia</taxon>
        <taxon>Cytophagales</taxon>
        <taxon>Persicobacteraceae</taxon>
        <taxon>Aureibacter</taxon>
    </lineage>
</organism>
<dbReference type="GO" id="GO:0031564">
    <property type="term" value="P:transcription antitermination"/>
    <property type="evidence" value="ECO:0007669"/>
    <property type="project" value="UniProtKB-KW"/>
</dbReference>
<feature type="domain" description="NusB/RsmB/TIM44" evidence="6">
    <location>
        <begin position="256"/>
        <end position="357"/>
    </location>
</feature>
<evidence type="ECO:0000259" key="6">
    <source>
        <dbReference type="Pfam" id="PF01029"/>
    </source>
</evidence>
<keyword evidence="3" id="KW-0694">RNA-binding</keyword>
<evidence type="ECO:0000256" key="3">
    <source>
        <dbReference type="ARBA" id="ARBA00022884"/>
    </source>
</evidence>
<dbReference type="Gene3D" id="1.10.940.10">
    <property type="entry name" value="NusB-like"/>
    <property type="match status" value="1"/>
</dbReference>
<proteinExistence type="inferred from homology"/>
<dbReference type="GO" id="GO:0003723">
    <property type="term" value="F:RNA binding"/>
    <property type="evidence" value="ECO:0007669"/>
    <property type="project" value="UniProtKB-KW"/>
</dbReference>
<dbReference type="PANTHER" id="PTHR11078:SF3">
    <property type="entry name" value="ANTITERMINATION NUSB DOMAIN-CONTAINING PROTEIN"/>
    <property type="match status" value="1"/>
</dbReference>
<dbReference type="EMBL" id="JAVDQD010000002">
    <property type="protein sequence ID" value="MDR6238628.1"/>
    <property type="molecule type" value="Genomic_DNA"/>
</dbReference>
<dbReference type="InterPro" id="IPR035926">
    <property type="entry name" value="NusB-like_sf"/>
</dbReference>
<dbReference type="Pfam" id="PF01029">
    <property type="entry name" value="NusB"/>
    <property type="match status" value="1"/>
</dbReference>
<dbReference type="GO" id="GO:0005829">
    <property type="term" value="C:cytosol"/>
    <property type="evidence" value="ECO:0007669"/>
    <property type="project" value="TreeGrafter"/>
</dbReference>
<dbReference type="SUPFAM" id="SSF48013">
    <property type="entry name" value="NusB-like"/>
    <property type="match status" value="1"/>
</dbReference>
<gene>
    <name evidence="7" type="ORF">HNQ88_001665</name>
</gene>
<evidence type="ECO:0000256" key="1">
    <source>
        <dbReference type="ARBA" id="ARBA00005952"/>
    </source>
</evidence>
<keyword evidence="2" id="KW-0889">Transcription antitermination</keyword>
<keyword evidence="5" id="KW-0804">Transcription</keyword>
<name>A0AAE3XMC1_9BACT</name>
<dbReference type="GO" id="GO:0006353">
    <property type="term" value="P:DNA-templated transcription termination"/>
    <property type="evidence" value="ECO:0007669"/>
    <property type="project" value="InterPro"/>
</dbReference>
<dbReference type="AlphaFoldDB" id="A0AAE3XMC1"/>
<dbReference type="InterPro" id="IPR011605">
    <property type="entry name" value="NusB_fam"/>
</dbReference>
<sequence length="378" mass="43893">MQTLYSLEQCRKSDLGLAEDQIKENFQPNLNTMDFQDPDLLKKKTDEALKIFRENYQGRSVSHISAAREEVLASVQSALNLYHSKYENDFRFFKDHMVEEAEKIFNNSLKVLSFVIHFSELVLIEEEERKNSFTRKNQLVSKSAFNLPNNKVLSELRSRIKTKNAELSDDEKADCREIYKKVLKKDEEYQKYISIESPSFDEDKDILLHIIKAILFKNEAFVGYMDSIDIAWTENNAIIKSMSLKSIKLITEENLGSDELAELSLNWEDDKAFFKNLFEMTYENGLEYEEMIAQNSQNWTAERITNLDMIILKMAISEMVHFKSIPIKVTINEYLELAKKYSTPKSKKFINGILDVMAVSLSDKGMIKKSGRGLIDNK</sequence>